<reference evidence="2 3" key="1">
    <citation type="submission" date="2020-06" db="EMBL/GenBank/DDBJ databases">
        <authorList>
            <person name="Kim S.-J."/>
            <person name="Park S.-J."/>
        </authorList>
    </citation>
    <scope>NUCLEOTIDE SEQUENCE [LARGE SCALE GENOMIC DNA]</scope>
    <source>
        <strain evidence="2 3">SW-151</strain>
    </source>
</reference>
<accession>A0ABX2MYZ6</accession>
<comment type="caution">
    <text evidence="2">The sequence shown here is derived from an EMBL/GenBank/DDBJ whole genome shotgun (WGS) entry which is preliminary data.</text>
</comment>
<dbReference type="RefSeq" id="WP_176278208.1">
    <property type="nucleotide sequence ID" value="NZ_JABWMH010000001.1"/>
</dbReference>
<keyword evidence="1" id="KW-0732">Signal</keyword>
<keyword evidence="3" id="KW-1185">Reference proteome</keyword>
<protein>
    <submittedName>
        <fullName evidence="2">UrcA family protein</fullName>
    </submittedName>
</protein>
<proteinExistence type="predicted"/>
<name>A0ABX2MYZ6_9SPHN</name>
<dbReference type="NCBIfam" id="TIGR04433">
    <property type="entry name" value="UrcA_uranyl"/>
    <property type="match status" value="1"/>
</dbReference>
<dbReference type="InterPro" id="IPR030972">
    <property type="entry name" value="UrcA_uranyl"/>
</dbReference>
<feature type="chain" id="PRO_5047033424" evidence="1">
    <location>
        <begin position="26"/>
        <end position="109"/>
    </location>
</feature>
<evidence type="ECO:0000313" key="3">
    <source>
        <dbReference type="Proteomes" id="UP000652427"/>
    </source>
</evidence>
<sequence length="109" mass="11831">MNIIKKTTIIALAASAIVTAPAVSAEEKASFEFATQELQSESSRERMMARLERKARSYCRSGNYSALIPHHTLSKCSDAIEAQWLAAIDSVEMSSFSAHAGTKLADARP</sequence>
<dbReference type="Proteomes" id="UP000652427">
    <property type="component" value="Unassembled WGS sequence"/>
</dbReference>
<evidence type="ECO:0000313" key="2">
    <source>
        <dbReference type="EMBL" id="NVD26678.1"/>
    </source>
</evidence>
<feature type="signal peptide" evidence="1">
    <location>
        <begin position="1"/>
        <end position="25"/>
    </location>
</feature>
<organism evidence="2 3">
    <name type="scientific">Parasphingorhabdus flavimaris</name>
    <dbReference type="NCBI Taxonomy" id="266812"/>
    <lineage>
        <taxon>Bacteria</taxon>
        <taxon>Pseudomonadati</taxon>
        <taxon>Pseudomonadota</taxon>
        <taxon>Alphaproteobacteria</taxon>
        <taxon>Sphingomonadales</taxon>
        <taxon>Sphingomonadaceae</taxon>
        <taxon>Parasphingorhabdus</taxon>
    </lineage>
</organism>
<dbReference type="EMBL" id="JABWMH010000001">
    <property type="protein sequence ID" value="NVD26678.1"/>
    <property type="molecule type" value="Genomic_DNA"/>
</dbReference>
<evidence type="ECO:0000256" key="1">
    <source>
        <dbReference type="SAM" id="SignalP"/>
    </source>
</evidence>
<gene>
    <name evidence="2" type="ORF">HUO14_02015</name>
</gene>